<dbReference type="Proteomes" id="UP000294847">
    <property type="component" value="Chromosome 2"/>
</dbReference>
<gene>
    <name evidence="2" type="ORF">PoMZ_01981</name>
</gene>
<evidence type="ECO:0000313" key="2">
    <source>
        <dbReference type="EMBL" id="QBZ57061.1"/>
    </source>
</evidence>
<feature type="region of interest" description="Disordered" evidence="1">
    <location>
        <begin position="314"/>
        <end position="369"/>
    </location>
</feature>
<protein>
    <submittedName>
        <fullName evidence="2">Uncharacterized protein</fullName>
    </submittedName>
</protein>
<dbReference type="AlphaFoldDB" id="A0A4P7N787"/>
<feature type="compositionally biased region" description="Basic and acidic residues" evidence="1">
    <location>
        <begin position="347"/>
        <end position="361"/>
    </location>
</feature>
<evidence type="ECO:0000256" key="1">
    <source>
        <dbReference type="SAM" id="MobiDB-lite"/>
    </source>
</evidence>
<proteinExistence type="predicted"/>
<evidence type="ECO:0000313" key="3">
    <source>
        <dbReference type="Proteomes" id="UP000294847"/>
    </source>
</evidence>
<accession>A0A4P7N787</accession>
<name>A0A4P7N787_PYROR</name>
<sequence length="387" mass="43134">MAATSSPSERLKVARLANGAPDLIWNRPLAPGVKSCDNCLRKSAAQLEVSDFEADFEISCSHESALSLEDIMTVSVNGPCIKRGCAINGSIAAALEDILLLFRFITKHAKSLVPIPICVRQIKMALHQALCNTVEVRREFVRQLLMQTPAVYQKDSARRLDRFRHRGPFPYDGDIAEKRAWHLSSMPRLLPTDGPYEKFHLAIDGLSFQQELFLRKAAKAATKSVRDQMPPMRLLSQALRLRDGAHVEPPSGIKPKHNNESAAEAQENGRKPGKLAQASGETRYKSKEEPGQIIANRVKFEPRDLFTIVFPRDRKRKRTHTATDKPGPYKRPKGSALRFGGALRLATQDRKEKAPLPEPRGRLSGGCKLGKMTWQSDRAIAVPRSLP</sequence>
<feature type="region of interest" description="Disordered" evidence="1">
    <location>
        <begin position="245"/>
        <end position="290"/>
    </location>
</feature>
<organism evidence="2 3">
    <name type="scientific">Pyricularia oryzae</name>
    <name type="common">Rice blast fungus</name>
    <name type="synonym">Magnaporthe oryzae</name>
    <dbReference type="NCBI Taxonomy" id="318829"/>
    <lineage>
        <taxon>Eukaryota</taxon>
        <taxon>Fungi</taxon>
        <taxon>Dikarya</taxon>
        <taxon>Ascomycota</taxon>
        <taxon>Pezizomycotina</taxon>
        <taxon>Sordariomycetes</taxon>
        <taxon>Sordariomycetidae</taxon>
        <taxon>Magnaporthales</taxon>
        <taxon>Pyriculariaceae</taxon>
        <taxon>Pyricularia</taxon>
    </lineage>
</organism>
<dbReference type="EMBL" id="CP034205">
    <property type="protein sequence ID" value="QBZ57061.1"/>
    <property type="molecule type" value="Genomic_DNA"/>
</dbReference>
<reference evidence="2 3" key="1">
    <citation type="journal article" date="2019" name="Mol. Biol. Evol.">
        <title>Blast fungal genomes show frequent chromosomal changes, gene gains and losses, and effector gene turnover.</title>
        <authorList>
            <person name="Gomez Luciano L.B."/>
            <person name="Jason Tsai I."/>
            <person name="Chuma I."/>
            <person name="Tosa Y."/>
            <person name="Chen Y.H."/>
            <person name="Li J.Y."/>
            <person name="Li M.Y."/>
            <person name="Jade Lu M.Y."/>
            <person name="Nakayashiki H."/>
            <person name="Li W.H."/>
        </authorList>
    </citation>
    <scope>NUCLEOTIDE SEQUENCE [LARGE SCALE GENOMIC DNA]</scope>
    <source>
        <strain evidence="2">MZ5-1-6</strain>
    </source>
</reference>